<feature type="region of interest" description="Disordered" evidence="3">
    <location>
        <begin position="103"/>
        <end position="160"/>
    </location>
</feature>
<evidence type="ECO:0000256" key="3">
    <source>
        <dbReference type="SAM" id="MobiDB-lite"/>
    </source>
</evidence>
<evidence type="ECO:0000256" key="1">
    <source>
        <dbReference type="ARBA" id="ARBA00023161"/>
    </source>
</evidence>
<evidence type="ECO:0000256" key="2">
    <source>
        <dbReference type="RuleBase" id="RU369098"/>
    </source>
</evidence>
<evidence type="ECO:0000313" key="6">
    <source>
        <dbReference type="Proteomes" id="UP001474421"/>
    </source>
</evidence>
<feature type="compositionally biased region" description="Pro residues" evidence="3">
    <location>
        <begin position="805"/>
        <end position="826"/>
    </location>
</feature>
<dbReference type="EMBL" id="JAOTOJ010000001">
    <property type="protein sequence ID" value="KAK9412684.1"/>
    <property type="molecule type" value="Genomic_DNA"/>
</dbReference>
<feature type="compositionally biased region" description="Polar residues" evidence="3">
    <location>
        <begin position="48"/>
        <end position="65"/>
    </location>
</feature>
<feature type="compositionally biased region" description="Pro residues" evidence="3">
    <location>
        <begin position="1158"/>
        <end position="1168"/>
    </location>
</feature>
<proteinExistence type="predicted"/>
<gene>
    <name evidence="5" type="ORF">NXF25_003859</name>
</gene>
<dbReference type="GO" id="GO:0000184">
    <property type="term" value="P:nuclear-transcribed mRNA catabolic process, nonsense-mediated decay"/>
    <property type="evidence" value="ECO:0007669"/>
    <property type="project" value="UniProtKB-KW"/>
</dbReference>
<dbReference type="Pfam" id="PF10373">
    <property type="entry name" value="EST1_DNA_bind"/>
    <property type="match status" value="1"/>
</dbReference>
<dbReference type="GO" id="GO:0070034">
    <property type="term" value="F:telomerase RNA binding"/>
    <property type="evidence" value="ECO:0007669"/>
    <property type="project" value="TreeGrafter"/>
</dbReference>
<dbReference type="GO" id="GO:0005697">
    <property type="term" value="C:telomerase holoenzyme complex"/>
    <property type="evidence" value="ECO:0007669"/>
    <property type="project" value="TreeGrafter"/>
</dbReference>
<comment type="function">
    <text evidence="2">Plays a role in nonsense-mediated mRNA decay.</text>
</comment>
<feature type="region of interest" description="Disordered" evidence="3">
    <location>
        <begin position="791"/>
        <end position="834"/>
    </location>
</feature>
<feature type="region of interest" description="Disordered" evidence="3">
    <location>
        <begin position="1"/>
        <end position="89"/>
    </location>
</feature>
<feature type="compositionally biased region" description="Low complexity" evidence="3">
    <location>
        <begin position="197"/>
        <end position="207"/>
    </location>
</feature>
<comment type="caution">
    <text evidence="5">The sequence shown here is derived from an EMBL/GenBank/DDBJ whole genome shotgun (WGS) entry which is preliminary data.</text>
</comment>
<accession>A0AAW1CEF7</accession>
<dbReference type="SUPFAM" id="SSF48452">
    <property type="entry name" value="TPR-like"/>
    <property type="match status" value="1"/>
</dbReference>
<comment type="subcellular location">
    <subcellularLocation>
        <location evidence="2">Nucleus</location>
    </subcellularLocation>
</comment>
<protein>
    <recommendedName>
        <fullName evidence="2">Nonsense-mediated mRNA decay factor</fullName>
    </recommendedName>
</protein>
<feature type="domain" description="DNA/RNA-binding" evidence="4">
    <location>
        <begin position="995"/>
        <end position="1133"/>
    </location>
</feature>
<feature type="region of interest" description="Disordered" evidence="3">
    <location>
        <begin position="197"/>
        <end position="266"/>
    </location>
</feature>
<reference evidence="5 6" key="1">
    <citation type="journal article" date="2024" name="Proc. Natl. Acad. Sci. U.S.A.">
        <title>The genetic regulatory architecture and epigenomic basis for age-related changes in rattlesnake venom.</title>
        <authorList>
            <person name="Hogan M.P."/>
            <person name="Holding M.L."/>
            <person name="Nystrom G.S."/>
            <person name="Colston T.J."/>
            <person name="Bartlett D.A."/>
            <person name="Mason A.J."/>
            <person name="Ellsworth S.A."/>
            <person name="Rautsaw R.M."/>
            <person name="Lawrence K.C."/>
            <person name="Strickland J.L."/>
            <person name="He B."/>
            <person name="Fraser P."/>
            <person name="Margres M.J."/>
            <person name="Gilbert D.M."/>
            <person name="Gibbs H.L."/>
            <person name="Parkinson C.L."/>
            <person name="Rokyta D.R."/>
        </authorList>
    </citation>
    <scope>NUCLEOTIDE SEQUENCE [LARGE SCALE GENOMIC DNA]</scope>
    <source>
        <strain evidence="5">DRR0105</strain>
    </source>
</reference>
<feature type="region of interest" description="Disordered" evidence="3">
    <location>
        <begin position="717"/>
        <end position="736"/>
    </location>
</feature>
<feature type="region of interest" description="Disordered" evidence="3">
    <location>
        <begin position="1145"/>
        <end position="1185"/>
    </location>
</feature>
<dbReference type="InterPro" id="IPR018834">
    <property type="entry name" value="DNA/RNA-bd_Est1-type"/>
</dbReference>
<dbReference type="Proteomes" id="UP001474421">
    <property type="component" value="Unassembled WGS sequence"/>
</dbReference>
<organism evidence="5 6">
    <name type="scientific">Crotalus adamanteus</name>
    <name type="common">Eastern diamondback rattlesnake</name>
    <dbReference type="NCBI Taxonomy" id="8729"/>
    <lineage>
        <taxon>Eukaryota</taxon>
        <taxon>Metazoa</taxon>
        <taxon>Chordata</taxon>
        <taxon>Craniata</taxon>
        <taxon>Vertebrata</taxon>
        <taxon>Euteleostomi</taxon>
        <taxon>Lepidosauria</taxon>
        <taxon>Squamata</taxon>
        <taxon>Bifurcata</taxon>
        <taxon>Unidentata</taxon>
        <taxon>Episquamata</taxon>
        <taxon>Toxicofera</taxon>
        <taxon>Serpentes</taxon>
        <taxon>Colubroidea</taxon>
        <taxon>Viperidae</taxon>
        <taxon>Crotalinae</taxon>
        <taxon>Crotalus</taxon>
    </lineage>
</organism>
<feature type="compositionally biased region" description="Low complexity" evidence="3">
    <location>
        <begin position="582"/>
        <end position="598"/>
    </location>
</feature>
<feature type="region of interest" description="Disordered" evidence="3">
    <location>
        <begin position="628"/>
        <end position="648"/>
    </location>
</feature>
<feature type="region of interest" description="Disordered" evidence="3">
    <location>
        <begin position="582"/>
        <end position="606"/>
    </location>
</feature>
<dbReference type="PANTHER" id="PTHR15696">
    <property type="entry name" value="SMG-7 SUPPRESSOR WITH MORPHOLOGICAL EFFECT ON GENITALIA PROTEIN 7"/>
    <property type="match status" value="1"/>
</dbReference>
<evidence type="ECO:0000259" key="4">
    <source>
        <dbReference type="Pfam" id="PF10373"/>
    </source>
</evidence>
<dbReference type="InterPro" id="IPR011990">
    <property type="entry name" value="TPR-like_helical_dom_sf"/>
</dbReference>
<name>A0AAW1CEF7_CROAD</name>
<dbReference type="AlphaFoldDB" id="A0AAW1CEF7"/>
<feature type="region of interest" description="Disordered" evidence="3">
    <location>
        <begin position="467"/>
        <end position="491"/>
    </location>
</feature>
<dbReference type="PANTHER" id="PTHR15696:SF0">
    <property type="entry name" value="TELOMERASE-BINDING PROTEIN EST1A"/>
    <property type="match status" value="1"/>
</dbReference>
<dbReference type="InterPro" id="IPR045153">
    <property type="entry name" value="Est1/Ebs1-like"/>
</dbReference>
<keyword evidence="2" id="KW-0539">Nucleus</keyword>
<feature type="compositionally biased region" description="Pro residues" evidence="3">
    <location>
        <begin position="467"/>
        <end position="481"/>
    </location>
</feature>
<keyword evidence="6" id="KW-1185">Reference proteome</keyword>
<sequence>MKPKGKTPQFSLRCTRPPLKGLHRAGRAELGGPNRASPAGLGLEEARNVQSEESSDVASSLDQPTGGNGGGAWGSQAERSPDPMLQVGQQRCLLAGMSWGGSARRGALSVQAGRPGAPPPAERKPPSIRAHLPLLSKRPRSCRGCLPKGGRTGCERKELGLPASLRLEGLAGRIEAHHPSGTRPPGEGQLRQVVPELPPLEGESSPQPSHPQGTEEQRRKLPSVGPLAPPSHGLGRGLPFSQSALEEGRGQRGRPRGGPERPPISEARLSRSLLATERPAAGEPRAVTPSSLLRCPAAEAEHSRVAVEGSGRPMPGHLWGSRENIWAGGQRSILSPFPAEGPDGWPQQGPCLNLTPSHGCRGALAFCAARAIGQSLPVGSWAETGGGGASLLAKSLEKEGWAACGRVALSATVCPSAVPWPQSGAKATCPPPSASKGGAGGIRCCSPFCPALGFSFSSIFFRPSLPPRTPNPFPKNQPAPPSQESSSWPGRGAGAWRMCVPCLELLREAEGAHLLLLFPQQPPPSTACGRKTAPEALAPSCPRYFREKAALVPLPGQSVPSGAEASRIYVCAGRPEGGGILRSAARGRGSRGGAASREGWGGADGAQILAGQSKGTAALPGHGRQKVAFPAFSCRPPPPRPLGDARRDSSALQLLPGHDVRAERRPELRAALGAGRPCQNENQLGLGWGQVRGLLGAPVGLAPGIGAGLLHGAGVDGGESDRVGDPTPATGDCRHSGGGPRAGWMLRCRALPWPCGGGRSQACPKFFLCPSPPLPSAALLSGGLDCLSSLSDPQASGGGGSGPGLAPPPPPLLPGREAPPPPPAPPAGQGLKHSSLSPAALMASGLLDSYNNKAGLALLPSERTLAAAPAERCSLAEPWPGPQAGRKSQALAWKVLLLVPGGGAEGRPPPQLLWPHDRPLPGRAGLAAGRVRLLAPRLPDAQEEFSEGGCSLTPPKTERHKRRGCFHFGRRLLWGPPEFLLACLLECLSEDCRSVIQQQACALGLAMFATLVKRCTHLLQEVSLAGAAEAQGEAEDDDIKVSAFPPDLKELLPSIKVWSDWMLGHPDTWNPPPSALELPPAASVDVWATLAGFCNILTTVNQSEVPLYKDPDEEDLAQLGLEEDRLLSGFVPLLVAPQEPCYVEKSSDKVRPGAGRALPPPSLPPSPPRSGLLSLGSIFVQTEHD</sequence>
<dbReference type="GO" id="GO:0042162">
    <property type="term" value="F:telomeric DNA binding"/>
    <property type="evidence" value="ECO:0007669"/>
    <property type="project" value="TreeGrafter"/>
</dbReference>
<keyword evidence="1 2" id="KW-0866">Nonsense-mediated mRNA decay</keyword>
<evidence type="ECO:0000313" key="5">
    <source>
        <dbReference type="EMBL" id="KAK9412684.1"/>
    </source>
</evidence>